<dbReference type="AlphaFoldDB" id="A0A9D3P4I3"/>
<reference evidence="4 5" key="1">
    <citation type="submission" date="2021-06" db="EMBL/GenBank/DDBJ databases">
        <title>Chromosome-level genome assembly of the red-tail catfish (Hemibagrus wyckioides).</title>
        <authorList>
            <person name="Shao F."/>
        </authorList>
    </citation>
    <scope>NUCLEOTIDE SEQUENCE [LARGE SCALE GENOMIC DNA]</scope>
    <source>
        <strain evidence="4">EC202008001</strain>
        <tissue evidence="4">Blood</tissue>
    </source>
</reference>
<dbReference type="Proteomes" id="UP000824219">
    <property type="component" value="Linkage Group LG03"/>
</dbReference>
<evidence type="ECO:0000256" key="2">
    <source>
        <dbReference type="SAM" id="SignalP"/>
    </source>
</evidence>
<feature type="signal peptide" evidence="2">
    <location>
        <begin position="1"/>
        <end position="21"/>
    </location>
</feature>
<dbReference type="InterPro" id="IPR016186">
    <property type="entry name" value="C-type_lectin-like/link_sf"/>
</dbReference>
<protein>
    <recommendedName>
        <fullName evidence="3">C-type lectin domain-containing protein</fullName>
    </recommendedName>
</protein>
<evidence type="ECO:0000256" key="1">
    <source>
        <dbReference type="ARBA" id="ARBA00023157"/>
    </source>
</evidence>
<dbReference type="SMART" id="SM00034">
    <property type="entry name" value="CLECT"/>
    <property type="match status" value="2"/>
</dbReference>
<keyword evidence="1" id="KW-1015">Disulfide bond</keyword>
<keyword evidence="5" id="KW-1185">Reference proteome</keyword>
<name>A0A9D3P4I3_9TELE</name>
<sequence>MKSSRLISVASLLFLGWTAEALTREYFNSMRYMNWPQAQQYCAGQYRGLAVVTSVEEYSRLQDVYTGNGWIGMYRSERNASVWLWVDGKEHPYTHWENDQPNNIGGVQNCVYIMQDGWNDIDCQNVALFYCYRSIILVEEKKTWEQANNYCREHYSTMAFPEPGNPLQLAEQEAMQNQTVRVWTGIRFLNRNWYSVDRKLVENVFMPSCPGLSNRCGARNIRTNVWENRDCDEELPFLCYW</sequence>
<gene>
    <name evidence="4" type="ORF">KOW79_002915</name>
</gene>
<comment type="caution">
    <text evidence="4">The sequence shown here is derived from an EMBL/GenBank/DDBJ whole genome shotgun (WGS) entry which is preliminary data.</text>
</comment>
<feature type="domain" description="C-type lectin" evidence="3">
    <location>
        <begin position="26"/>
        <end position="132"/>
    </location>
</feature>
<dbReference type="CDD" id="cd00037">
    <property type="entry name" value="CLECT"/>
    <property type="match status" value="2"/>
</dbReference>
<evidence type="ECO:0000313" key="4">
    <source>
        <dbReference type="EMBL" id="KAG7334508.1"/>
    </source>
</evidence>
<dbReference type="PANTHER" id="PTHR45784:SF8">
    <property type="entry name" value="C-TYPE MANNOSE RECEPTOR 2-RELATED"/>
    <property type="match status" value="1"/>
</dbReference>
<dbReference type="Gene3D" id="3.10.100.10">
    <property type="entry name" value="Mannose-Binding Protein A, subunit A"/>
    <property type="match status" value="2"/>
</dbReference>
<accession>A0A9D3P4I3</accession>
<dbReference type="PROSITE" id="PS00615">
    <property type="entry name" value="C_TYPE_LECTIN_1"/>
    <property type="match status" value="1"/>
</dbReference>
<dbReference type="InterPro" id="IPR016187">
    <property type="entry name" value="CTDL_fold"/>
</dbReference>
<dbReference type="InterPro" id="IPR018378">
    <property type="entry name" value="C-type_lectin_CS"/>
</dbReference>
<organism evidence="4 5">
    <name type="scientific">Hemibagrus wyckioides</name>
    <dbReference type="NCBI Taxonomy" id="337641"/>
    <lineage>
        <taxon>Eukaryota</taxon>
        <taxon>Metazoa</taxon>
        <taxon>Chordata</taxon>
        <taxon>Craniata</taxon>
        <taxon>Vertebrata</taxon>
        <taxon>Euteleostomi</taxon>
        <taxon>Actinopterygii</taxon>
        <taxon>Neopterygii</taxon>
        <taxon>Teleostei</taxon>
        <taxon>Ostariophysi</taxon>
        <taxon>Siluriformes</taxon>
        <taxon>Bagridae</taxon>
        <taxon>Hemibagrus</taxon>
    </lineage>
</organism>
<dbReference type="PANTHER" id="PTHR45784">
    <property type="entry name" value="C-TYPE LECTIN DOMAIN FAMILY 20 MEMBER A-RELATED"/>
    <property type="match status" value="1"/>
</dbReference>
<dbReference type="OrthoDB" id="5858677at2759"/>
<feature type="domain" description="C-type lectin" evidence="3">
    <location>
        <begin position="130"/>
        <end position="240"/>
    </location>
</feature>
<dbReference type="SUPFAM" id="SSF56436">
    <property type="entry name" value="C-type lectin-like"/>
    <property type="match status" value="2"/>
</dbReference>
<evidence type="ECO:0000259" key="3">
    <source>
        <dbReference type="PROSITE" id="PS50041"/>
    </source>
</evidence>
<dbReference type="Pfam" id="PF00059">
    <property type="entry name" value="Lectin_C"/>
    <property type="match status" value="2"/>
</dbReference>
<dbReference type="EMBL" id="JAHKSW010000003">
    <property type="protein sequence ID" value="KAG7334508.1"/>
    <property type="molecule type" value="Genomic_DNA"/>
</dbReference>
<evidence type="ECO:0000313" key="5">
    <source>
        <dbReference type="Proteomes" id="UP000824219"/>
    </source>
</evidence>
<keyword evidence="2" id="KW-0732">Signal</keyword>
<dbReference type="PROSITE" id="PS50041">
    <property type="entry name" value="C_TYPE_LECTIN_2"/>
    <property type="match status" value="2"/>
</dbReference>
<feature type="chain" id="PRO_5039609563" description="C-type lectin domain-containing protein" evidence="2">
    <location>
        <begin position="22"/>
        <end position="241"/>
    </location>
</feature>
<dbReference type="InterPro" id="IPR001304">
    <property type="entry name" value="C-type_lectin-like"/>
</dbReference>
<proteinExistence type="predicted"/>